<keyword evidence="1" id="KW-0472">Membrane</keyword>
<accession>A0A4Y2R7G7</accession>
<name>A0A4Y2R7G7_ARAVE</name>
<dbReference type="PANTHER" id="PTHR47326:SF1">
    <property type="entry name" value="HTH PSQ-TYPE DOMAIN-CONTAINING PROTEIN"/>
    <property type="match status" value="1"/>
</dbReference>
<protein>
    <submittedName>
        <fullName evidence="2">Uncharacterized protein</fullName>
    </submittedName>
</protein>
<reference evidence="2 3" key="1">
    <citation type="journal article" date="2019" name="Sci. Rep.">
        <title>Orb-weaving spider Araneus ventricosus genome elucidates the spidroin gene catalogue.</title>
        <authorList>
            <person name="Kono N."/>
            <person name="Nakamura H."/>
            <person name="Ohtoshi R."/>
            <person name="Moran D.A.P."/>
            <person name="Shinohara A."/>
            <person name="Yoshida Y."/>
            <person name="Fujiwara M."/>
            <person name="Mori M."/>
            <person name="Tomita M."/>
            <person name="Arakawa K."/>
        </authorList>
    </citation>
    <scope>NUCLEOTIDE SEQUENCE [LARGE SCALE GENOMIC DNA]</scope>
</reference>
<evidence type="ECO:0000313" key="2">
    <source>
        <dbReference type="EMBL" id="GBN71678.1"/>
    </source>
</evidence>
<keyword evidence="3" id="KW-1185">Reference proteome</keyword>
<sequence length="210" mass="24384">MFTDQLLSRFSLHISRKFRKYPPDPLPIPLSSKLGVAEWDLCPGLRHQPVSSSKTQSNSLLYHRWAETSFPCASRVGHKDLPNLPLSLRKRWCRGRVRSNCYISLVALFQLTVCLGLVNIVRSLLKLILKMRIPSLKRNACDFFLWGYLKAKVYTHKPKTLDELKDAIRLEIAAMVEKVMLNFRERLHKCIENEGKHLDDTIFRATKPRN</sequence>
<comment type="caution">
    <text evidence="2">The sequence shown here is derived from an EMBL/GenBank/DDBJ whole genome shotgun (WGS) entry which is preliminary data.</text>
</comment>
<gene>
    <name evidence="2" type="ORF">AVEN_274114_1</name>
</gene>
<evidence type="ECO:0000256" key="1">
    <source>
        <dbReference type="SAM" id="Phobius"/>
    </source>
</evidence>
<proteinExistence type="predicted"/>
<organism evidence="2 3">
    <name type="scientific">Araneus ventricosus</name>
    <name type="common">Orbweaver spider</name>
    <name type="synonym">Epeira ventricosa</name>
    <dbReference type="NCBI Taxonomy" id="182803"/>
    <lineage>
        <taxon>Eukaryota</taxon>
        <taxon>Metazoa</taxon>
        <taxon>Ecdysozoa</taxon>
        <taxon>Arthropoda</taxon>
        <taxon>Chelicerata</taxon>
        <taxon>Arachnida</taxon>
        <taxon>Araneae</taxon>
        <taxon>Araneomorphae</taxon>
        <taxon>Entelegynae</taxon>
        <taxon>Araneoidea</taxon>
        <taxon>Araneidae</taxon>
        <taxon>Araneus</taxon>
    </lineage>
</organism>
<dbReference type="EMBL" id="BGPR01016060">
    <property type="protein sequence ID" value="GBN71678.1"/>
    <property type="molecule type" value="Genomic_DNA"/>
</dbReference>
<dbReference type="OrthoDB" id="7787442at2759"/>
<dbReference type="GO" id="GO:0003676">
    <property type="term" value="F:nucleic acid binding"/>
    <property type="evidence" value="ECO:0007669"/>
    <property type="project" value="InterPro"/>
</dbReference>
<dbReference type="Gene3D" id="3.30.420.10">
    <property type="entry name" value="Ribonuclease H-like superfamily/Ribonuclease H"/>
    <property type="match status" value="1"/>
</dbReference>
<feature type="transmembrane region" description="Helical" evidence="1">
    <location>
        <begin position="102"/>
        <end position="125"/>
    </location>
</feature>
<dbReference type="Proteomes" id="UP000499080">
    <property type="component" value="Unassembled WGS sequence"/>
</dbReference>
<dbReference type="PANTHER" id="PTHR47326">
    <property type="entry name" value="TRANSPOSABLE ELEMENT TC3 TRANSPOSASE-LIKE PROTEIN"/>
    <property type="match status" value="1"/>
</dbReference>
<dbReference type="InterPro" id="IPR036397">
    <property type="entry name" value="RNaseH_sf"/>
</dbReference>
<dbReference type="AlphaFoldDB" id="A0A4Y2R7G7"/>
<keyword evidence="1" id="KW-0812">Transmembrane</keyword>
<evidence type="ECO:0000313" key="3">
    <source>
        <dbReference type="Proteomes" id="UP000499080"/>
    </source>
</evidence>
<keyword evidence="1" id="KW-1133">Transmembrane helix</keyword>